<evidence type="ECO:0000313" key="9">
    <source>
        <dbReference type="EMBL" id="KAE8763329.1"/>
    </source>
</evidence>
<dbReference type="SMART" id="SM00852">
    <property type="entry name" value="MoCF_biosynth"/>
    <property type="match status" value="1"/>
</dbReference>
<name>A0A7J5ULS1_9MICO</name>
<evidence type="ECO:0000256" key="4">
    <source>
        <dbReference type="ARBA" id="ARBA00022505"/>
    </source>
</evidence>
<dbReference type="SUPFAM" id="SSF63867">
    <property type="entry name" value="MoeA C-terminal domain-like"/>
    <property type="match status" value="1"/>
</dbReference>
<accession>A0A7J5ULS1</accession>
<comment type="caution">
    <text evidence="9">The sequence shown here is derived from an EMBL/GenBank/DDBJ whole genome shotgun (WGS) entry which is preliminary data.</text>
</comment>
<dbReference type="NCBIfam" id="TIGR00177">
    <property type="entry name" value="molyb_syn"/>
    <property type="match status" value="1"/>
</dbReference>
<dbReference type="GO" id="GO:0005829">
    <property type="term" value="C:cytosol"/>
    <property type="evidence" value="ECO:0007669"/>
    <property type="project" value="TreeGrafter"/>
</dbReference>
<dbReference type="EC" id="2.10.1.1" evidence="7"/>
<dbReference type="Pfam" id="PF03453">
    <property type="entry name" value="MoeA_N"/>
    <property type="match status" value="1"/>
</dbReference>
<keyword evidence="10" id="KW-1185">Reference proteome</keyword>
<dbReference type="UniPathway" id="UPA00344"/>
<sequence>MITVEQHLERVLAAVRPLAPQRLPLDQAHGCVLAEEVTALLAVPPFDNSAMDGFAVRAADVAAAEDGAPVRLRVVGDVPAGSPARPPVEPGTAVRVMTGAPIPPGADAVVPVEHTDQAAGPGQALPAVVEVRRPAAPGAHLRGAGEDVTPGAVVLRAGTPLRARDLSTAASVGHGALLVHPPVRVGVLSTGSELVPPGQTPDAGQIPDSNHILVAGMVREAGALPVLLGAVADDAAALRARLAENLGRVDAVVTTGGVSAGAYDVVKEVLAPLGEVAFEQVAMQPGKPQGFGVLREGADGPASGAGQGAPDGPAATEAGVPIFCLPGNPVSVFVSFQVFVAPALRRLRALVGDAGPLAAAVAATGWRCPPGRRQYMPVVVDGTDGTGALRVRPATAGGSGSHLVASLALADALAVVDAEVDAVREGDAVRVMMVP</sequence>
<dbReference type="Gene3D" id="3.40.980.10">
    <property type="entry name" value="MoaB/Mog-like domain"/>
    <property type="match status" value="1"/>
</dbReference>
<dbReference type="FunFam" id="2.170.190.11:FF:000001">
    <property type="entry name" value="Molybdopterin molybdenumtransferase"/>
    <property type="match status" value="1"/>
</dbReference>
<dbReference type="InterPro" id="IPR005110">
    <property type="entry name" value="MoeA_linker/N"/>
</dbReference>
<evidence type="ECO:0000256" key="3">
    <source>
        <dbReference type="ARBA" id="ARBA00010763"/>
    </source>
</evidence>
<dbReference type="PANTHER" id="PTHR10192">
    <property type="entry name" value="MOLYBDOPTERIN BIOSYNTHESIS PROTEIN"/>
    <property type="match status" value="1"/>
</dbReference>
<proteinExistence type="inferred from homology"/>
<comment type="cofactor">
    <cofactor evidence="7">
        <name>Mg(2+)</name>
        <dbReference type="ChEBI" id="CHEBI:18420"/>
    </cofactor>
</comment>
<comment type="pathway">
    <text evidence="2 7">Cofactor biosynthesis; molybdopterin biosynthesis.</text>
</comment>
<dbReference type="PANTHER" id="PTHR10192:SF5">
    <property type="entry name" value="GEPHYRIN"/>
    <property type="match status" value="1"/>
</dbReference>
<dbReference type="GO" id="GO:0006777">
    <property type="term" value="P:Mo-molybdopterin cofactor biosynthetic process"/>
    <property type="evidence" value="ECO:0007669"/>
    <property type="project" value="UniProtKB-UniRule"/>
</dbReference>
<dbReference type="NCBIfam" id="NF045515">
    <property type="entry name" value="Glp_gephyrin"/>
    <property type="match status" value="1"/>
</dbReference>
<evidence type="ECO:0000313" key="10">
    <source>
        <dbReference type="Proteomes" id="UP000451860"/>
    </source>
</evidence>
<dbReference type="EMBL" id="WHJE01000079">
    <property type="protein sequence ID" value="KAE8763329.1"/>
    <property type="molecule type" value="Genomic_DNA"/>
</dbReference>
<dbReference type="GO" id="GO:0061599">
    <property type="term" value="F:molybdopterin molybdotransferase activity"/>
    <property type="evidence" value="ECO:0007669"/>
    <property type="project" value="UniProtKB-UniRule"/>
</dbReference>
<evidence type="ECO:0000259" key="8">
    <source>
        <dbReference type="SMART" id="SM00852"/>
    </source>
</evidence>
<evidence type="ECO:0000256" key="7">
    <source>
        <dbReference type="RuleBase" id="RU365090"/>
    </source>
</evidence>
<keyword evidence="4 7" id="KW-0500">Molybdenum</keyword>
<dbReference type="InterPro" id="IPR036688">
    <property type="entry name" value="MoeA_C_domain_IV_sf"/>
</dbReference>
<dbReference type="GO" id="GO:0046872">
    <property type="term" value="F:metal ion binding"/>
    <property type="evidence" value="ECO:0007669"/>
    <property type="project" value="UniProtKB-UniRule"/>
</dbReference>
<dbReference type="SUPFAM" id="SSF63882">
    <property type="entry name" value="MoeA N-terminal region -like"/>
    <property type="match status" value="1"/>
</dbReference>
<gene>
    <name evidence="9" type="ORF">GB883_14700</name>
</gene>
<keyword evidence="7 9" id="KW-0808">Transferase</keyword>
<comment type="catalytic activity">
    <reaction evidence="6">
        <text>adenylyl-molybdopterin + molybdate = Mo-molybdopterin + AMP + H(+)</text>
        <dbReference type="Rhea" id="RHEA:35047"/>
        <dbReference type="ChEBI" id="CHEBI:15378"/>
        <dbReference type="ChEBI" id="CHEBI:36264"/>
        <dbReference type="ChEBI" id="CHEBI:62727"/>
        <dbReference type="ChEBI" id="CHEBI:71302"/>
        <dbReference type="ChEBI" id="CHEBI:456215"/>
        <dbReference type="EC" id="2.10.1.1"/>
    </reaction>
</comment>
<evidence type="ECO:0000256" key="5">
    <source>
        <dbReference type="ARBA" id="ARBA00023150"/>
    </source>
</evidence>
<dbReference type="OrthoDB" id="9804758at2"/>
<dbReference type="InterPro" id="IPR005111">
    <property type="entry name" value="MoeA_C_domain_IV"/>
</dbReference>
<dbReference type="Proteomes" id="UP000451860">
    <property type="component" value="Unassembled WGS sequence"/>
</dbReference>
<comment type="function">
    <text evidence="1 7">Catalyzes the insertion of molybdate into adenylated molybdopterin with the concomitant release of AMP.</text>
</comment>
<dbReference type="Pfam" id="PF00994">
    <property type="entry name" value="MoCF_biosynth"/>
    <property type="match status" value="1"/>
</dbReference>
<organism evidence="9 10">
    <name type="scientific">Georgenia thermotolerans</name>
    <dbReference type="NCBI Taxonomy" id="527326"/>
    <lineage>
        <taxon>Bacteria</taxon>
        <taxon>Bacillati</taxon>
        <taxon>Actinomycetota</taxon>
        <taxon>Actinomycetes</taxon>
        <taxon>Micrococcales</taxon>
        <taxon>Bogoriellaceae</taxon>
        <taxon>Georgenia</taxon>
    </lineage>
</organism>
<comment type="similarity">
    <text evidence="3 7">Belongs to the MoeA family.</text>
</comment>
<keyword evidence="7" id="KW-0460">Magnesium</keyword>
<keyword evidence="7" id="KW-0479">Metal-binding</keyword>
<evidence type="ECO:0000256" key="2">
    <source>
        <dbReference type="ARBA" id="ARBA00005046"/>
    </source>
</evidence>
<keyword evidence="5 7" id="KW-0501">Molybdenum cofactor biosynthesis</keyword>
<dbReference type="Gene3D" id="3.90.105.10">
    <property type="entry name" value="Molybdopterin biosynthesis moea protein, domain 2"/>
    <property type="match status" value="1"/>
</dbReference>
<dbReference type="Pfam" id="PF03454">
    <property type="entry name" value="MoeA_C"/>
    <property type="match status" value="1"/>
</dbReference>
<evidence type="ECO:0000256" key="1">
    <source>
        <dbReference type="ARBA" id="ARBA00002901"/>
    </source>
</evidence>
<protein>
    <recommendedName>
        <fullName evidence="7">Molybdopterin molybdenumtransferase</fullName>
        <ecNumber evidence="7">2.10.1.1</ecNumber>
    </recommendedName>
</protein>
<dbReference type="SUPFAM" id="SSF53218">
    <property type="entry name" value="Molybdenum cofactor biosynthesis proteins"/>
    <property type="match status" value="1"/>
</dbReference>
<dbReference type="AlphaFoldDB" id="A0A7J5ULS1"/>
<dbReference type="InterPro" id="IPR038987">
    <property type="entry name" value="MoeA-like"/>
</dbReference>
<dbReference type="InterPro" id="IPR036425">
    <property type="entry name" value="MoaB/Mog-like_dom_sf"/>
</dbReference>
<dbReference type="CDD" id="cd00887">
    <property type="entry name" value="MoeA"/>
    <property type="match status" value="1"/>
</dbReference>
<dbReference type="Gene3D" id="2.170.190.11">
    <property type="entry name" value="Molybdopterin biosynthesis moea protein, domain 3"/>
    <property type="match status" value="1"/>
</dbReference>
<dbReference type="RefSeq" id="WP_152203580.1">
    <property type="nucleotide sequence ID" value="NZ_VUKF01000030.1"/>
</dbReference>
<reference evidence="9 10" key="1">
    <citation type="submission" date="2019-10" db="EMBL/GenBank/DDBJ databases">
        <title>Georgenia wutianyii sp. nov. and Georgenia yuyongxinii sp. nov. isolated from plateau pika (Ochotona curzoniae) in the Qinghai-Tibet plateau of China.</title>
        <authorList>
            <person name="Tian Z."/>
        </authorList>
    </citation>
    <scope>NUCLEOTIDE SEQUENCE [LARGE SCALE GENOMIC DNA]</scope>
    <source>
        <strain evidence="9 10">DSM 21501</strain>
    </source>
</reference>
<feature type="domain" description="MoaB/Mog" evidence="8">
    <location>
        <begin position="186"/>
        <end position="346"/>
    </location>
</feature>
<evidence type="ECO:0000256" key="6">
    <source>
        <dbReference type="ARBA" id="ARBA00047317"/>
    </source>
</evidence>
<dbReference type="InterPro" id="IPR036135">
    <property type="entry name" value="MoeA_linker/N_sf"/>
</dbReference>
<dbReference type="InterPro" id="IPR001453">
    <property type="entry name" value="MoaB/Mog_dom"/>
</dbReference>
<dbReference type="Gene3D" id="2.40.340.10">
    <property type="entry name" value="MoeA, C-terminal, domain IV"/>
    <property type="match status" value="1"/>
</dbReference>